<dbReference type="EMBL" id="DXCH01000231">
    <property type="protein sequence ID" value="HIZ07941.1"/>
    <property type="molecule type" value="Genomic_DNA"/>
</dbReference>
<dbReference type="PROSITE" id="PS50893">
    <property type="entry name" value="ABC_TRANSPORTER_2"/>
    <property type="match status" value="1"/>
</dbReference>
<dbReference type="Gene3D" id="3.40.50.300">
    <property type="entry name" value="P-loop containing nucleotide triphosphate hydrolases"/>
    <property type="match status" value="1"/>
</dbReference>
<dbReference type="GO" id="GO:0098796">
    <property type="term" value="C:membrane protein complex"/>
    <property type="evidence" value="ECO:0007669"/>
    <property type="project" value="UniProtKB-ARBA"/>
</dbReference>
<evidence type="ECO:0000256" key="10">
    <source>
        <dbReference type="SAM" id="Phobius"/>
    </source>
</evidence>
<evidence type="ECO:0000256" key="9">
    <source>
        <dbReference type="ARBA" id="ARBA00038388"/>
    </source>
</evidence>
<dbReference type="SUPFAM" id="SSF52540">
    <property type="entry name" value="P-loop containing nucleoside triphosphate hydrolases"/>
    <property type="match status" value="1"/>
</dbReference>
<evidence type="ECO:0000256" key="5">
    <source>
        <dbReference type="ARBA" id="ARBA00022741"/>
    </source>
</evidence>
<keyword evidence="4 10" id="KW-0812">Transmembrane</keyword>
<gene>
    <name evidence="12" type="ORF">IAA08_08405</name>
</gene>
<dbReference type="InterPro" id="IPR003439">
    <property type="entry name" value="ABC_transporter-like_ATP-bd"/>
</dbReference>
<dbReference type="GO" id="GO:0005886">
    <property type="term" value="C:plasma membrane"/>
    <property type="evidence" value="ECO:0007669"/>
    <property type="project" value="UniProtKB-SubCell"/>
</dbReference>
<evidence type="ECO:0000259" key="11">
    <source>
        <dbReference type="PROSITE" id="PS50893"/>
    </source>
</evidence>
<accession>A0A9D2D3V3</accession>
<evidence type="ECO:0000313" key="12">
    <source>
        <dbReference type="EMBL" id="HIZ07941.1"/>
    </source>
</evidence>
<keyword evidence="8 10" id="KW-0472">Membrane</keyword>
<evidence type="ECO:0000256" key="4">
    <source>
        <dbReference type="ARBA" id="ARBA00022692"/>
    </source>
</evidence>
<keyword evidence="5" id="KW-0547">Nucleotide-binding</keyword>
<evidence type="ECO:0000256" key="1">
    <source>
        <dbReference type="ARBA" id="ARBA00004429"/>
    </source>
</evidence>
<dbReference type="InterPro" id="IPR017871">
    <property type="entry name" value="ABC_transporter-like_CS"/>
</dbReference>
<dbReference type="SMART" id="SM00382">
    <property type="entry name" value="AAA"/>
    <property type="match status" value="1"/>
</dbReference>
<dbReference type="GO" id="GO:0005524">
    <property type="term" value="F:ATP binding"/>
    <property type="evidence" value="ECO:0007669"/>
    <property type="project" value="UniProtKB-KW"/>
</dbReference>
<dbReference type="AlphaFoldDB" id="A0A9D2D3V3"/>
<evidence type="ECO:0000256" key="8">
    <source>
        <dbReference type="ARBA" id="ARBA00023136"/>
    </source>
</evidence>
<keyword evidence="3" id="KW-1003">Cell membrane</keyword>
<dbReference type="Pfam" id="PF00005">
    <property type="entry name" value="ABC_tran"/>
    <property type="match status" value="1"/>
</dbReference>
<feature type="transmembrane region" description="Helical" evidence="10">
    <location>
        <begin position="1047"/>
        <end position="1076"/>
    </location>
</feature>
<dbReference type="FunFam" id="3.40.50.300:FF:000032">
    <property type="entry name" value="Export ABC transporter ATP-binding protein"/>
    <property type="match status" value="1"/>
</dbReference>
<keyword evidence="2" id="KW-0813">Transport</keyword>
<dbReference type="PANTHER" id="PTHR42798">
    <property type="entry name" value="LIPOPROTEIN-RELEASING SYSTEM ATP-BINDING PROTEIN LOLD"/>
    <property type="match status" value="1"/>
</dbReference>
<dbReference type="Pfam" id="PF02687">
    <property type="entry name" value="FtsX"/>
    <property type="match status" value="1"/>
</dbReference>
<protein>
    <submittedName>
        <fullName evidence="12">ABC transporter ATP-binding protein/permease</fullName>
    </submittedName>
</protein>
<dbReference type="GO" id="GO:0022857">
    <property type="term" value="F:transmembrane transporter activity"/>
    <property type="evidence" value="ECO:0007669"/>
    <property type="project" value="UniProtKB-ARBA"/>
</dbReference>
<feature type="transmembrane region" description="Helical" evidence="10">
    <location>
        <begin position="266"/>
        <end position="285"/>
    </location>
</feature>
<dbReference type="InterPro" id="IPR027417">
    <property type="entry name" value="P-loop_NTPase"/>
</dbReference>
<dbReference type="InterPro" id="IPR017911">
    <property type="entry name" value="MacB-like_ATP-bd"/>
</dbReference>
<comment type="subcellular location">
    <subcellularLocation>
        <location evidence="1">Cell inner membrane</location>
        <topology evidence="1">Multi-pass membrane protein</topology>
    </subcellularLocation>
</comment>
<evidence type="ECO:0000256" key="2">
    <source>
        <dbReference type="ARBA" id="ARBA00022448"/>
    </source>
</evidence>
<evidence type="ECO:0000256" key="3">
    <source>
        <dbReference type="ARBA" id="ARBA00022475"/>
    </source>
</evidence>
<dbReference type="PANTHER" id="PTHR42798:SF6">
    <property type="entry name" value="CELL DIVISION ATP-BINDING PROTEIN FTSE"/>
    <property type="match status" value="1"/>
</dbReference>
<reference evidence="12" key="2">
    <citation type="submission" date="2021-04" db="EMBL/GenBank/DDBJ databases">
        <authorList>
            <person name="Gilroy R."/>
        </authorList>
    </citation>
    <scope>NUCLEOTIDE SEQUENCE</scope>
    <source>
        <strain evidence="12">CHK192-9172</strain>
    </source>
</reference>
<reference evidence="12" key="1">
    <citation type="journal article" date="2021" name="PeerJ">
        <title>Extensive microbial diversity within the chicken gut microbiome revealed by metagenomics and culture.</title>
        <authorList>
            <person name="Gilroy R."/>
            <person name="Ravi A."/>
            <person name="Getino M."/>
            <person name="Pursley I."/>
            <person name="Horton D.L."/>
            <person name="Alikhan N.F."/>
            <person name="Baker D."/>
            <person name="Gharbi K."/>
            <person name="Hall N."/>
            <person name="Watson M."/>
            <person name="Adriaenssens E.M."/>
            <person name="Foster-Nyarko E."/>
            <person name="Jarju S."/>
            <person name="Secka A."/>
            <person name="Antonio M."/>
            <person name="Oren A."/>
            <person name="Chaudhuri R.R."/>
            <person name="La Ragione R."/>
            <person name="Hildebrand F."/>
            <person name="Pallen M.J."/>
        </authorList>
    </citation>
    <scope>NUCLEOTIDE SEQUENCE</scope>
    <source>
        <strain evidence="12">CHK192-9172</strain>
    </source>
</reference>
<dbReference type="GO" id="GO:0016887">
    <property type="term" value="F:ATP hydrolysis activity"/>
    <property type="evidence" value="ECO:0007669"/>
    <property type="project" value="InterPro"/>
</dbReference>
<dbReference type="InterPro" id="IPR003838">
    <property type="entry name" value="ABC3_permease_C"/>
</dbReference>
<comment type="similarity">
    <text evidence="9">Belongs to the ABC transporter superfamily. Macrolide exporter (TC 3.A.1.122) family.</text>
</comment>
<dbReference type="PROSITE" id="PS00211">
    <property type="entry name" value="ABC_TRANSPORTER_1"/>
    <property type="match status" value="1"/>
</dbReference>
<keyword evidence="7 10" id="KW-1133">Transmembrane helix</keyword>
<comment type="caution">
    <text evidence="12">The sequence shown here is derived from an EMBL/GenBank/DDBJ whole genome shotgun (WGS) entry which is preliminary data.</text>
</comment>
<name>A0A9D2D3V3_9FIRM</name>
<evidence type="ECO:0000256" key="6">
    <source>
        <dbReference type="ARBA" id="ARBA00022840"/>
    </source>
</evidence>
<feature type="domain" description="ABC transporter" evidence="11">
    <location>
        <begin position="2"/>
        <end position="240"/>
    </location>
</feature>
<evidence type="ECO:0000256" key="7">
    <source>
        <dbReference type="ARBA" id="ARBA00022989"/>
    </source>
</evidence>
<keyword evidence="6 12" id="KW-0067">ATP-binding</keyword>
<dbReference type="InterPro" id="IPR003593">
    <property type="entry name" value="AAA+_ATPase"/>
</dbReference>
<proteinExistence type="inferred from homology"/>
<sequence>MLQIRQVCKEYRTGDLVQKALDHVSLNLRDSEFVAILGPSGSGKTTLLNIIGGLDRYDSGDLIINGVSTRKYKERDWDSYRNHTIGFVFQSYNLIPHQTILANVELALTISGIGKGERTKRAAQALEKVGLGEQLHKKPNQLSGGQMQRVAIARALVNDPDILLADEPTGALDSDTSIQVMELLREVSKDRLVVMVTHNPELATEYATRIVNLKDGRICSDSDPFQIDEGSLKEPEHRNMGKASMSFLTALSLSFNNLRTKKARTILTSFAGSIGIIGIALILSISTGVKDYIRTMEEETLSQYPLQIQSEGFDFMSMMGDMSGAGGDKKDPDKVNVVDTVTNLFSKVESNDLQSLKHYLDSDKSGIKEYTNSIEYKYDITPQIFRIDGDKVRQVNPDKSFDALGGDSGTSGMMLSMMGTEMFYEMPEDPDLYRDQYQVKAGRWPEAYNECVVVLTGNGSISDTMLYTLGLRDSMELDDMIRQFSEGETVDTPDDLGTYNFDDLVGIPFKLVNSGDYYTYDSQYQVWTDKSDDEKYMKDLVEHGEDLTIVGVVQPENENSISVLSSGIGYLPSLTTHVIENAAQCRIVKEQLKIPKRDVFSGEAFGDEEKGNDFDFNSLFQIDTDALEQAFQFDESALTEGLSDSLDRGSLTGEDSVDLTGLIDFDSLDMDLSEMPGFDPADLAGKLDLNVSTEAVGQLATSLLDGYQDYAASRPEADFSRLGESFMGYLESEGAQKIISDNLREIILSNSDTGITGEQMQDLITRIMEGYREYAAANNYTDPDRFDEYLMEYLQTDQAGQVMDQWAAENMADMGNITVSPQQLEKLTRELVNGYEDYAVSMGLPDMSRMGEYFTDYLQTDQARERVTEGLGKILDTDSLLEQLSGAMEDYMRSYGQAVGQTLENQISSAMEQMMNQISAGMETYMSQAMGRLAENMSNAVNISPEAFQNAFQMNMSGEELTELLLSLGMTQDASFENNLKTLGYADFDNPSEIDIYPKDFESKAQVTGILEDYNQQMQDQGKEDQVISYTDSVGTLMSSVTEIVDIISYVLIAFVAISLLVSSIMIGVITYISVLERKKEIGILRAIGASKKNVSQVFNAETFIIGACAGIIGIALTLILLIPGNMILHSLEGLEDITAFLPVPYALILIGLSILLTLIGGLIPSRKASKSDPVTALRVE</sequence>
<feature type="transmembrane region" description="Helical" evidence="10">
    <location>
        <begin position="1097"/>
        <end position="1123"/>
    </location>
</feature>
<evidence type="ECO:0000313" key="13">
    <source>
        <dbReference type="Proteomes" id="UP000824024"/>
    </source>
</evidence>
<organism evidence="12 13">
    <name type="scientific">Candidatus Eubacterium avistercoris</name>
    <dbReference type="NCBI Taxonomy" id="2838567"/>
    <lineage>
        <taxon>Bacteria</taxon>
        <taxon>Bacillati</taxon>
        <taxon>Bacillota</taxon>
        <taxon>Clostridia</taxon>
        <taxon>Eubacteriales</taxon>
        <taxon>Eubacteriaceae</taxon>
        <taxon>Eubacterium</taxon>
    </lineage>
</organism>
<feature type="transmembrane region" description="Helical" evidence="10">
    <location>
        <begin position="1143"/>
        <end position="1164"/>
    </location>
</feature>
<dbReference type="CDD" id="cd03255">
    <property type="entry name" value="ABC_MJ0796_LolCDE_FtsE"/>
    <property type="match status" value="1"/>
</dbReference>
<dbReference type="Proteomes" id="UP000824024">
    <property type="component" value="Unassembled WGS sequence"/>
</dbReference>